<dbReference type="Gene3D" id="3.90.226.10">
    <property type="entry name" value="2-enoyl-CoA Hydratase, Chain A, domain 1"/>
    <property type="match status" value="1"/>
</dbReference>
<evidence type="ECO:0000256" key="1">
    <source>
        <dbReference type="ARBA" id="ARBA00005254"/>
    </source>
</evidence>
<organism evidence="2 3">
    <name type="scientific">Desulfoferula mesophila</name>
    <dbReference type="NCBI Taxonomy" id="3058419"/>
    <lineage>
        <taxon>Bacteria</taxon>
        <taxon>Pseudomonadati</taxon>
        <taxon>Thermodesulfobacteriota</taxon>
        <taxon>Desulfarculia</taxon>
        <taxon>Desulfarculales</taxon>
        <taxon>Desulfarculaceae</taxon>
        <taxon>Desulfoferula</taxon>
    </lineage>
</organism>
<dbReference type="AlphaFoldDB" id="A0AAU9F1J8"/>
<dbReference type="Pfam" id="PF00378">
    <property type="entry name" value="ECH_1"/>
    <property type="match status" value="1"/>
</dbReference>
<evidence type="ECO:0000313" key="3">
    <source>
        <dbReference type="Proteomes" id="UP001366166"/>
    </source>
</evidence>
<dbReference type="InterPro" id="IPR001753">
    <property type="entry name" value="Enoyl-CoA_hydra/iso"/>
</dbReference>
<dbReference type="InterPro" id="IPR051053">
    <property type="entry name" value="ECH/Chromodomain_protein"/>
</dbReference>
<reference evidence="3" key="1">
    <citation type="journal article" date="2023" name="Arch. Microbiol.">
        <title>Desulfoferula mesophilus gen. nov. sp. nov., a mesophilic sulfate-reducing bacterium isolated from a brackish lake sediment.</title>
        <authorList>
            <person name="Watanabe T."/>
            <person name="Yabe T."/>
            <person name="Tsuji J.M."/>
            <person name="Fukui M."/>
        </authorList>
    </citation>
    <scope>NUCLEOTIDE SEQUENCE [LARGE SCALE GENOMIC DNA]</scope>
    <source>
        <strain evidence="3">12FAK</strain>
    </source>
</reference>
<sequence length="259" mass="27341">MSQPVLLVEDHGPVRLFTLNRPESLNALDQEMMAAMSQALGEARADDQVGAVVLTGAGRAFSAGADLAFFAKMAAEGDQASRARFTGLEGPRALANFPKPLIAAVNGPAVGWGLTVSLMCDLRLASQEAYFSAGFVKVGVTPEFGSSFLLPAIVGLGRAMDMVLTARRVPAAEALDMGLLNRVAPAEELLPQALELAGHIAAMPRPAVDMAKALLRHGAESGLEQVLDYEMRCFRTAMASPEHKAAVEAMLEAIRARKG</sequence>
<dbReference type="GO" id="GO:0003824">
    <property type="term" value="F:catalytic activity"/>
    <property type="evidence" value="ECO:0007669"/>
    <property type="project" value="UniProtKB-ARBA"/>
</dbReference>
<keyword evidence="3" id="KW-1185">Reference proteome</keyword>
<protein>
    <submittedName>
        <fullName evidence="2">Enoyl-CoA hydratase</fullName>
    </submittedName>
</protein>
<dbReference type="Proteomes" id="UP001366166">
    <property type="component" value="Chromosome"/>
</dbReference>
<dbReference type="PANTHER" id="PTHR43684:SF4">
    <property type="entry name" value="ENOYL-COA HYDRATASE_ISOMERASE FAMILY PROTEIN (AFU_ORTHOLOGUE AFUA_1G01890)"/>
    <property type="match status" value="1"/>
</dbReference>
<dbReference type="SUPFAM" id="SSF52096">
    <property type="entry name" value="ClpP/crotonase"/>
    <property type="match status" value="1"/>
</dbReference>
<name>A0AAU9F1J8_9BACT</name>
<dbReference type="KEGG" id="dmp:FAK_11330"/>
<comment type="similarity">
    <text evidence="1">Belongs to the enoyl-CoA hydratase/isomerase family.</text>
</comment>
<dbReference type="PANTHER" id="PTHR43684">
    <property type="match status" value="1"/>
</dbReference>
<evidence type="ECO:0000313" key="2">
    <source>
        <dbReference type="EMBL" id="BEQ14067.1"/>
    </source>
</evidence>
<dbReference type="InterPro" id="IPR029045">
    <property type="entry name" value="ClpP/crotonase-like_dom_sf"/>
</dbReference>
<gene>
    <name evidence="2" type="primary">paaG</name>
    <name evidence="2" type="ORF">FAK_11330</name>
</gene>
<dbReference type="RefSeq" id="WP_338605794.1">
    <property type="nucleotide sequence ID" value="NZ_AP028679.1"/>
</dbReference>
<proteinExistence type="inferred from homology"/>
<dbReference type="CDD" id="cd06558">
    <property type="entry name" value="crotonase-like"/>
    <property type="match status" value="1"/>
</dbReference>
<accession>A0AAU9F1J8</accession>
<dbReference type="EMBL" id="AP028679">
    <property type="protein sequence ID" value="BEQ14067.1"/>
    <property type="molecule type" value="Genomic_DNA"/>
</dbReference>